<evidence type="ECO:0000313" key="13">
    <source>
        <dbReference type="EMBL" id="MPW26829.1"/>
    </source>
</evidence>
<dbReference type="CDD" id="cd00009">
    <property type="entry name" value="AAA"/>
    <property type="match status" value="1"/>
</dbReference>
<dbReference type="InterPro" id="IPR050130">
    <property type="entry name" value="ClpA_ClpB"/>
</dbReference>
<dbReference type="GO" id="GO:0016887">
    <property type="term" value="F:ATP hydrolysis activity"/>
    <property type="evidence" value="ECO:0007669"/>
    <property type="project" value="InterPro"/>
</dbReference>
<reference evidence="13 14" key="1">
    <citation type="submission" date="2019-10" db="EMBL/GenBank/DDBJ databases">
        <title>Alkalibaculum tamaniensis sp.nov., a new alkaliphilic acetogen, isolated on methoxylated aromatics from a mud volcano.</title>
        <authorList>
            <person name="Khomyakova M.A."/>
            <person name="Merkel A.Y."/>
            <person name="Bonch-Osmolovskaya E.A."/>
            <person name="Slobodkin A.I."/>
        </authorList>
    </citation>
    <scope>NUCLEOTIDE SEQUENCE [LARGE SCALE GENOMIC DNA]</scope>
    <source>
        <strain evidence="13 14">M08DMB</strain>
    </source>
</reference>
<dbReference type="Gene3D" id="3.40.50.300">
    <property type="entry name" value="P-loop containing nucleotide triphosphate hydrolases"/>
    <property type="match status" value="3"/>
</dbReference>
<dbReference type="FunFam" id="3.40.50.300:FF:000010">
    <property type="entry name" value="Chaperone clpB 1, putative"/>
    <property type="match status" value="1"/>
</dbReference>
<dbReference type="InterPro" id="IPR027417">
    <property type="entry name" value="P-loop_NTPase"/>
</dbReference>
<evidence type="ECO:0000256" key="3">
    <source>
        <dbReference type="ARBA" id="ARBA00022737"/>
    </source>
</evidence>
<dbReference type="InterPro" id="IPR036628">
    <property type="entry name" value="Clp_N_dom_sf"/>
</dbReference>
<dbReference type="PROSITE" id="PS00871">
    <property type="entry name" value="CLPAB_2"/>
    <property type="match status" value="1"/>
</dbReference>
<dbReference type="InterPro" id="IPR003959">
    <property type="entry name" value="ATPase_AAA_core"/>
</dbReference>
<dbReference type="PRINTS" id="PR00300">
    <property type="entry name" value="CLPPROTEASEA"/>
</dbReference>
<keyword evidence="14" id="KW-1185">Reference proteome</keyword>
<dbReference type="RefSeq" id="WP_152805857.1">
    <property type="nucleotide sequence ID" value="NZ_WHNX01000028.1"/>
</dbReference>
<keyword evidence="11" id="KW-0346">Stress response</keyword>
<dbReference type="PANTHER" id="PTHR11638">
    <property type="entry name" value="ATP-DEPENDENT CLP PROTEASE"/>
    <property type="match status" value="1"/>
</dbReference>
<evidence type="ECO:0000256" key="1">
    <source>
        <dbReference type="ARBA" id="ARBA00004496"/>
    </source>
</evidence>
<dbReference type="GO" id="GO:0042026">
    <property type="term" value="P:protein refolding"/>
    <property type="evidence" value="ECO:0007669"/>
    <property type="project" value="UniProtKB-UniRule"/>
</dbReference>
<dbReference type="Gene3D" id="1.10.8.60">
    <property type="match status" value="1"/>
</dbReference>
<evidence type="ECO:0000256" key="6">
    <source>
        <dbReference type="ARBA" id="ARBA00023054"/>
    </source>
</evidence>
<keyword evidence="11" id="KW-0963">Cytoplasm</keyword>
<dbReference type="NCBIfam" id="TIGR03346">
    <property type="entry name" value="chaperone_ClpB"/>
    <property type="match status" value="1"/>
</dbReference>
<dbReference type="InterPro" id="IPR018368">
    <property type="entry name" value="ClpA/B_CS1"/>
</dbReference>
<dbReference type="FunFam" id="3.40.50.300:FF:000025">
    <property type="entry name" value="ATP-dependent Clp protease subunit"/>
    <property type="match status" value="1"/>
</dbReference>
<sequence length="859" mass="97494">MNIEKFTEKSQLAIQEAQSMAIRMGNQEIDGEHLHFSLLTQEEGLIPRLINYMGINLELYKKDLEEEIAKFPKVYGSGANNLYTTRRLNELILKAGDEAKTFKDEYVGVEHIYISLLKEKDTLSTKLFQRHGITYQKFMEALSKIRSNQRIQSKNPEETYEALSKFGRDLVDMAKSGKLDPVIGRDEEIRRVIRILSRRTKNNPVLIGEPGVGKTAVVEGLAQRILKGDVPEGLKDKTIFALDMGALIAGAKFRGEFEERLKVVLDEIQKSEGRILLFIDELHTIVGAGKAEGAMDAGNLLKPMLARGELHCIGATTLKEYREYIEKDAALERRFQPVMVDQPTVEDTISILRGLKEKFEIHHGVRITDGAIISCAVLSDRYISDRFLPDKAIDLMDEAASMIRTEIDSMPSELDEVSRRIMQLEIERQALKKEKDMGSKERLEIIEKDISTLKDKADGMQAQWEAEKNNISKEKQIKQDIEQVQREIEQAERQYNLEKLAVLKHGKLPELEKLLVEAKEKQNRQLLKEEVTEEEIAEIVSNWTGIPITKLIEKERDKLLQLESILRERVIGQEEAITAVSDAVLRARSGLKDITKPIGSFIFLGPTGVGKTELSKALAEALFDSEDSIVRIDMSEYMEKHAVSRLIGAPPGYIGYEEGGQLTEAIRRKPYSVILFDEIEKAHPEVFNVLLQLLDDGRLTDSQGRTVNFSNTVVIMTSNLGSQELLKGISKSGELDNEIRESVLNRLNEYFKPEFLNRIDEIVLFKPLGMEEIIKIIDITLGYLIQKLRERKIKLSVTEGAKEFMAKTAYSSTYGARPIKRYIQKNIETEIARKIIGGTLEEGSILEIDIDRENLVFKT</sequence>
<dbReference type="Pfam" id="PF17871">
    <property type="entry name" value="AAA_lid_9"/>
    <property type="match status" value="1"/>
</dbReference>
<dbReference type="AlphaFoldDB" id="A0A6A7KB99"/>
<evidence type="ECO:0000256" key="4">
    <source>
        <dbReference type="ARBA" id="ARBA00022741"/>
    </source>
</evidence>
<dbReference type="InterPro" id="IPR003593">
    <property type="entry name" value="AAA+_ATPase"/>
</dbReference>
<dbReference type="SMART" id="SM01086">
    <property type="entry name" value="ClpB_D2-small"/>
    <property type="match status" value="1"/>
</dbReference>
<dbReference type="InterPro" id="IPR001270">
    <property type="entry name" value="ClpA/B"/>
</dbReference>
<feature type="coiled-coil region" evidence="11">
    <location>
        <begin position="414"/>
        <end position="501"/>
    </location>
</feature>
<dbReference type="GO" id="GO:0005737">
    <property type="term" value="C:cytoplasm"/>
    <property type="evidence" value="ECO:0007669"/>
    <property type="project" value="UniProtKB-SubCell"/>
</dbReference>
<dbReference type="PANTHER" id="PTHR11638:SF18">
    <property type="entry name" value="HEAT SHOCK PROTEIN 104"/>
    <property type="match status" value="1"/>
</dbReference>
<evidence type="ECO:0000259" key="12">
    <source>
        <dbReference type="PROSITE" id="PS51903"/>
    </source>
</evidence>
<dbReference type="Pfam" id="PF00004">
    <property type="entry name" value="AAA"/>
    <property type="match status" value="1"/>
</dbReference>
<organism evidence="13 14">
    <name type="scientific">Alkalibaculum sporogenes</name>
    <dbReference type="NCBI Taxonomy" id="2655001"/>
    <lineage>
        <taxon>Bacteria</taxon>
        <taxon>Bacillati</taxon>
        <taxon>Bacillota</taxon>
        <taxon>Clostridia</taxon>
        <taxon>Eubacteriales</taxon>
        <taxon>Eubacteriaceae</taxon>
        <taxon>Alkalibaculum</taxon>
    </lineage>
</organism>
<dbReference type="GO" id="GO:0005524">
    <property type="term" value="F:ATP binding"/>
    <property type="evidence" value="ECO:0007669"/>
    <property type="project" value="UniProtKB-UniRule"/>
</dbReference>
<keyword evidence="6 11" id="KW-0175">Coiled coil</keyword>
<dbReference type="InterPro" id="IPR041546">
    <property type="entry name" value="ClpA/ClpB_AAA_lid"/>
</dbReference>
<dbReference type="InterPro" id="IPR017730">
    <property type="entry name" value="Chaperonin_ClpB"/>
</dbReference>
<keyword evidence="5 10" id="KW-0067">ATP-binding</keyword>
<dbReference type="Pfam" id="PF02861">
    <property type="entry name" value="Clp_N"/>
    <property type="match status" value="1"/>
</dbReference>
<keyword evidence="4 10" id="KW-0547">Nucleotide-binding</keyword>
<evidence type="ECO:0000256" key="5">
    <source>
        <dbReference type="ARBA" id="ARBA00022840"/>
    </source>
</evidence>
<protein>
    <recommendedName>
        <fullName evidence="11">Chaperone protein ClpB</fullName>
    </recommendedName>
</protein>
<comment type="subcellular location">
    <subcellularLocation>
        <location evidence="1 11">Cytoplasm</location>
    </subcellularLocation>
</comment>
<dbReference type="Pfam" id="PF07724">
    <property type="entry name" value="AAA_2"/>
    <property type="match status" value="1"/>
</dbReference>
<dbReference type="PROSITE" id="PS51903">
    <property type="entry name" value="CLP_R"/>
    <property type="match status" value="1"/>
</dbReference>
<comment type="function">
    <text evidence="11">Part of a stress-induced multi-chaperone system, it is involved in the recovery of the cell from heat-induced damage, in cooperation with DnaK, DnaJ and GrpE.</text>
</comment>
<evidence type="ECO:0000313" key="14">
    <source>
        <dbReference type="Proteomes" id="UP000440004"/>
    </source>
</evidence>
<dbReference type="Pfam" id="PF10431">
    <property type="entry name" value="ClpB_D2-small"/>
    <property type="match status" value="1"/>
</dbReference>
<evidence type="ECO:0000256" key="2">
    <source>
        <dbReference type="ARBA" id="ARBA00008675"/>
    </source>
</evidence>
<dbReference type="Proteomes" id="UP000440004">
    <property type="component" value="Unassembled WGS sequence"/>
</dbReference>
<evidence type="ECO:0000256" key="11">
    <source>
        <dbReference type="RuleBase" id="RU362034"/>
    </source>
</evidence>
<accession>A0A6A7KB99</accession>
<keyword evidence="7 10" id="KW-0143">Chaperone</keyword>
<evidence type="ECO:0000256" key="10">
    <source>
        <dbReference type="RuleBase" id="RU004432"/>
    </source>
</evidence>
<comment type="similarity">
    <text evidence="2 10">Belongs to the ClpA/ClpB family.</text>
</comment>
<dbReference type="GO" id="GO:0034605">
    <property type="term" value="P:cellular response to heat"/>
    <property type="evidence" value="ECO:0007669"/>
    <property type="project" value="TreeGrafter"/>
</dbReference>
<evidence type="ECO:0000256" key="8">
    <source>
        <dbReference type="ARBA" id="ARBA00026057"/>
    </source>
</evidence>
<dbReference type="CDD" id="cd19499">
    <property type="entry name" value="RecA-like_ClpB_Hsp104-like"/>
    <property type="match status" value="1"/>
</dbReference>
<comment type="subunit">
    <text evidence="11">Homohexamer; The oligomerization is ATP-dependent.</text>
</comment>
<dbReference type="InterPro" id="IPR028299">
    <property type="entry name" value="ClpA/B_CS2"/>
</dbReference>
<dbReference type="SUPFAM" id="SSF52540">
    <property type="entry name" value="P-loop containing nucleoside triphosphate hydrolases"/>
    <property type="match status" value="2"/>
</dbReference>
<dbReference type="FunFam" id="3.40.50.300:FF:000120">
    <property type="entry name" value="ATP-dependent chaperone ClpB"/>
    <property type="match status" value="1"/>
</dbReference>
<proteinExistence type="inferred from homology"/>
<dbReference type="InterPro" id="IPR004176">
    <property type="entry name" value="Clp_R_N"/>
</dbReference>
<comment type="caution">
    <text evidence="13">The sequence shown here is derived from an EMBL/GenBank/DDBJ whole genome shotgun (WGS) entry which is preliminary data.</text>
</comment>
<gene>
    <name evidence="11 13" type="primary">clpB</name>
    <name evidence="13" type="ORF">GC105_13660</name>
</gene>
<dbReference type="EMBL" id="WHNX01000028">
    <property type="protein sequence ID" value="MPW26829.1"/>
    <property type="molecule type" value="Genomic_DNA"/>
</dbReference>
<dbReference type="InterPro" id="IPR019489">
    <property type="entry name" value="Clp_ATPase_C"/>
</dbReference>
<comment type="subunit">
    <text evidence="8">Homohexamer. The oligomerization is ATP-dependent.</text>
</comment>
<dbReference type="Gene3D" id="1.10.1780.10">
    <property type="entry name" value="Clp, N-terminal domain"/>
    <property type="match status" value="1"/>
</dbReference>
<feature type="domain" description="Clp R" evidence="12">
    <location>
        <begin position="3"/>
        <end position="148"/>
    </location>
</feature>
<keyword evidence="3 9" id="KW-0677">Repeat</keyword>
<dbReference type="PROSITE" id="PS00870">
    <property type="entry name" value="CLPAB_1"/>
    <property type="match status" value="1"/>
</dbReference>
<evidence type="ECO:0000256" key="7">
    <source>
        <dbReference type="ARBA" id="ARBA00023186"/>
    </source>
</evidence>
<evidence type="ECO:0000256" key="9">
    <source>
        <dbReference type="PROSITE-ProRule" id="PRU01251"/>
    </source>
</evidence>
<dbReference type="SUPFAM" id="SSF81923">
    <property type="entry name" value="Double Clp-N motif"/>
    <property type="match status" value="1"/>
</dbReference>
<name>A0A6A7KB99_9FIRM</name>
<dbReference type="SMART" id="SM00382">
    <property type="entry name" value="AAA"/>
    <property type="match status" value="2"/>
</dbReference>